<evidence type="ECO:0000259" key="5">
    <source>
        <dbReference type="PROSITE" id="PS51722"/>
    </source>
</evidence>
<dbReference type="Pfam" id="PF00679">
    <property type="entry name" value="EFG_C"/>
    <property type="match status" value="1"/>
</dbReference>
<evidence type="ECO:0000256" key="1">
    <source>
        <dbReference type="ARBA" id="ARBA00022741"/>
    </source>
</evidence>
<comment type="caution">
    <text evidence="6">The sequence shown here is derived from an EMBL/GenBank/DDBJ whole genome shotgun (WGS) entry which is preliminary data.</text>
</comment>
<dbReference type="SUPFAM" id="SSF50447">
    <property type="entry name" value="Translation proteins"/>
    <property type="match status" value="1"/>
</dbReference>
<dbReference type="GO" id="GO:0097216">
    <property type="term" value="F:guanosine tetraphosphate binding"/>
    <property type="evidence" value="ECO:0007669"/>
    <property type="project" value="UniProtKB-ARBA"/>
</dbReference>
<proteinExistence type="predicted"/>
<dbReference type="AlphaFoldDB" id="A0A1Q9ACN0"/>
<dbReference type="PRINTS" id="PR01037">
    <property type="entry name" value="TCRTETOQM"/>
</dbReference>
<dbReference type="GO" id="GO:0003924">
    <property type="term" value="F:GTPase activity"/>
    <property type="evidence" value="ECO:0007669"/>
    <property type="project" value="InterPro"/>
</dbReference>
<dbReference type="Pfam" id="PF03764">
    <property type="entry name" value="EFG_IV"/>
    <property type="match status" value="1"/>
</dbReference>
<dbReference type="SUPFAM" id="SSF52540">
    <property type="entry name" value="P-loop containing nucleoside triphosphate hydrolases"/>
    <property type="match status" value="1"/>
</dbReference>
<evidence type="ECO:0000313" key="7">
    <source>
        <dbReference type="Proteomes" id="UP000186143"/>
    </source>
</evidence>
<evidence type="ECO:0000313" key="6">
    <source>
        <dbReference type="EMBL" id="OLP52665.1"/>
    </source>
</evidence>
<dbReference type="STRING" id="1672749.BJF92_14745"/>
<keyword evidence="2" id="KW-0648">Protein biosynthesis</keyword>
<dbReference type="OrthoDB" id="9801472at2"/>
<evidence type="ECO:0000256" key="3">
    <source>
        <dbReference type="ARBA" id="ARBA00023134"/>
    </source>
</evidence>
<keyword evidence="3" id="KW-0342">GTP-binding</keyword>
<dbReference type="InterPro" id="IPR009000">
    <property type="entry name" value="Transl_B-barrel_sf"/>
</dbReference>
<dbReference type="PANTHER" id="PTHR43261">
    <property type="entry name" value="TRANSLATION ELONGATION FACTOR G-RELATED"/>
    <property type="match status" value="1"/>
</dbReference>
<dbReference type="GO" id="GO:0006412">
    <property type="term" value="P:translation"/>
    <property type="evidence" value="ECO:0007669"/>
    <property type="project" value="UniProtKB-KW"/>
</dbReference>
<dbReference type="Pfam" id="PF00009">
    <property type="entry name" value="GTP_EFTU"/>
    <property type="match status" value="1"/>
</dbReference>
<dbReference type="SUPFAM" id="SSF54211">
    <property type="entry name" value="Ribosomal protein S5 domain 2-like"/>
    <property type="match status" value="1"/>
</dbReference>
<evidence type="ECO:0000256" key="4">
    <source>
        <dbReference type="SAM" id="MobiDB-lite"/>
    </source>
</evidence>
<dbReference type="EMBL" id="MKIO01000047">
    <property type="protein sequence ID" value="OLP52665.1"/>
    <property type="molecule type" value="Genomic_DNA"/>
</dbReference>
<dbReference type="InterPro" id="IPR020568">
    <property type="entry name" value="Ribosomal_Su5_D2-typ_SF"/>
</dbReference>
<dbReference type="Proteomes" id="UP000186143">
    <property type="component" value="Unassembled WGS sequence"/>
</dbReference>
<feature type="region of interest" description="Disordered" evidence="4">
    <location>
        <begin position="614"/>
        <end position="645"/>
    </location>
</feature>
<dbReference type="NCBIfam" id="TIGR00231">
    <property type="entry name" value="small_GTP"/>
    <property type="match status" value="1"/>
</dbReference>
<name>A0A1Q9ACN0_9HYPH</name>
<gene>
    <name evidence="6" type="ORF">BJF92_14745</name>
</gene>
<accession>A0A1Q9ACN0</accession>
<protein>
    <submittedName>
        <fullName evidence="6">GTP-binding protein</fullName>
    </submittedName>
</protein>
<dbReference type="RefSeq" id="WP_075637212.1">
    <property type="nucleotide sequence ID" value="NZ_MKIO01000047.1"/>
</dbReference>
<reference evidence="6 7" key="1">
    <citation type="submission" date="2016-09" db="EMBL/GenBank/DDBJ databases">
        <title>Rhizobium sp. nov., a novel species isolated from the rice rhizosphere.</title>
        <authorList>
            <person name="Zhao J."/>
            <person name="Zhang X."/>
        </authorList>
    </citation>
    <scope>NUCLEOTIDE SEQUENCE [LARGE SCALE GENOMIC DNA]</scope>
    <source>
        <strain evidence="6 7">MH17</strain>
    </source>
</reference>
<dbReference type="InterPro" id="IPR035647">
    <property type="entry name" value="EFG_III/V"/>
</dbReference>
<dbReference type="Gene3D" id="3.40.50.300">
    <property type="entry name" value="P-loop containing nucleotide triphosphate hydrolases"/>
    <property type="match status" value="1"/>
</dbReference>
<dbReference type="SUPFAM" id="SSF54980">
    <property type="entry name" value="EF-G C-terminal domain-like"/>
    <property type="match status" value="2"/>
</dbReference>
<sequence length="645" mass="68520">MRSLNLGILAHVDAGKTSLTERLLFDAGVIDRLGSVDKGSTQTDTLALERQRGITIKAAVVSFKIGDRIVNLIDTPGHPDFIAEVDRVLGLLDAAIVVVSAVEGVQAQTRVLVRALQRLRVPFVFFINKIDRRGADVPAVIAALRSALPVRPIGVSRVIEAGTKNARAEPLDLRDPALFDTACEAMADHDPDLLADYLTAPQTLTAQRLQDALREQVGQGLLHPSFAGAAMTGVGVPALMSAIATILPAPLRDPAAAVEGTIFKIERGWGGEKLAYVALTSGTIALRQTLSLPRGPERVTVIQVFDNGQTRPASCLQAGQIGRISGLSHARIGDSVGDMRDSAVKTAFPPPTLEAKIVVARAGDHGALWVALSQLAEQDPFIALRKTADTGEIYLSLYGEVQKDVIRDTLLADFDLSVAFEESTIVHVERLLGIGTGLELIFRPPNPFLATVGLRVEPRKEGAGNSFALEVDVGQMPASFYRAVEETALEALEDGLFGWPIVDCHIAMTDAKHTSPSSTAGDFRQLTLWVLAKAVQEAGTVVCEPVEQFRLEAPSNAFHTLLTVLGKAGAAVTHSAVEGETLLLEGTIASARVQGVLRELAGLTAGQGLMETTFSHHAPVSGPPPSRARAGSAPFLSHRTSLPIP</sequence>
<dbReference type="InterPro" id="IPR027417">
    <property type="entry name" value="P-loop_NTPase"/>
</dbReference>
<keyword evidence="1" id="KW-0547">Nucleotide-binding</keyword>
<dbReference type="Gene3D" id="2.40.30.10">
    <property type="entry name" value="Translation factors"/>
    <property type="match status" value="1"/>
</dbReference>
<dbReference type="InterPro" id="IPR005225">
    <property type="entry name" value="Small_GTP-bd"/>
</dbReference>
<dbReference type="InterPro" id="IPR005517">
    <property type="entry name" value="Transl_elong_EFG/EF2_IV"/>
</dbReference>
<dbReference type="PROSITE" id="PS51722">
    <property type="entry name" value="G_TR_2"/>
    <property type="match status" value="1"/>
</dbReference>
<dbReference type="Gene3D" id="3.30.230.10">
    <property type="match status" value="1"/>
</dbReference>
<dbReference type="InterPro" id="IPR014721">
    <property type="entry name" value="Ribsml_uS5_D2-typ_fold_subgr"/>
</dbReference>
<organism evidence="6 7">
    <name type="scientific">Xaviernesmea rhizosphaerae</name>
    <dbReference type="NCBI Taxonomy" id="1672749"/>
    <lineage>
        <taxon>Bacteria</taxon>
        <taxon>Pseudomonadati</taxon>
        <taxon>Pseudomonadota</taxon>
        <taxon>Alphaproteobacteria</taxon>
        <taxon>Hyphomicrobiales</taxon>
        <taxon>Rhizobiaceae</taxon>
        <taxon>Rhizobium/Agrobacterium group</taxon>
        <taxon>Xaviernesmea</taxon>
    </lineage>
</organism>
<dbReference type="InterPro" id="IPR031157">
    <property type="entry name" value="G_TR_CS"/>
</dbReference>
<dbReference type="InterPro" id="IPR000795">
    <property type="entry name" value="T_Tr_GTP-bd_dom"/>
</dbReference>
<dbReference type="Gene3D" id="3.30.70.870">
    <property type="entry name" value="Elongation Factor G (Translational Gtpase), domain 3"/>
    <property type="match status" value="1"/>
</dbReference>
<dbReference type="PRINTS" id="PR00315">
    <property type="entry name" value="ELONGATNFCT"/>
</dbReference>
<dbReference type="PROSITE" id="PS00301">
    <property type="entry name" value="G_TR_1"/>
    <property type="match status" value="1"/>
</dbReference>
<dbReference type="Pfam" id="PF14492">
    <property type="entry name" value="EFG_III"/>
    <property type="match status" value="1"/>
</dbReference>
<dbReference type="GO" id="GO:0032790">
    <property type="term" value="P:ribosome disassembly"/>
    <property type="evidence" value="ECO:0007669"/>
    <property type="project" value="TreeGrafter"/>
</dbReference>
<dbReference type="GO" id="GO:0005525">
    <property type="term" value="F:GTP binding"/>
    <property type="evidence" value="ECO:0007669"/>
    <property type="project" value="UniProtKB-KW"/>
</dbReference>
<dbReference type="SMART" id="SM00889">
    <property type="entry name" value="EFG_IV"/>
    <property type="match status" value="1"/>
</dbReference>
<dbReference type="InterPro" id="IPR041095">
    <property type="entry name" value="EFG_II"/>
</dbReference>
<evidence type="ECO:0000256" key="2">
    <source>
        <dbReference type="ARBA" id="ARBA00022917"/>
    </source>
</evidence>
<dbReference type="InterPro" id="IPR000640">
    <property type="entry name" value="EFG_V-like"/>
</dbReference>
<dbReference type="PANTHER" id="PTHR43261:SF1">
    <property type="entry name" value="RIBOSOME-RELEASING FACTOR 2, MITOCHONDRIAL"/>
    <property type="match status" value="1"/>
</dbReference>
<feature type="domain" description="Tr-type G" evidence="5">
    <location>
        <begin position="1"/>
        <end position="251"/>
    </location>
</feature>